<feature type="compositionally biased region" description="Polar residues" evidence="1">
    <location>
        <begin position="459"/>
        <end position="469"/>
    </location>
</feature>
<dbReference type="InterPro" id="IPR015010">
    <property type="entry name" value="TERF2IP_Myb"/>
</dbReference>
<feature type="compositionally biased region" description="Polar residues" evidence="1">
    <location>
        <begin position="670"/>
        <end position="691"/>
    </location>
</feature>
<evidence type="ECO:0000313" key="4">
    <source>
        <dbReference type="Proteomes" id="UP000696485"/>
    </source>
</evidence>
<organism evidence="3 4">
    <name type="scientific">Podila minutissima</name>
    <dbReference type="NCBI Taxonomy" id="64525"/>
    <lineage>
        <taxon>Eukaryota</taxon>
        <taxon>Fungi</taxon>
        <taxon>Fungi incertae sedis</taxon>
        <taxon>Mucoromycota</taxon>
        <taxon>Mortierellomycotina</taxon>
        <taxon>Mortierellomycetes</taxon>
        <taxon>Mortierellales</taxon>
        <taxon>Mortierellaceae</taxon>
        <taxon>Podila</taxon>
    </lineage>
</organism>
<dbReference type="Pfam" id="PF08914">
    <property type="entry name" value="Myb_Rap1"/>
    <property type="match status" value="1"/>
</dbReference>
<feature type="compositionally biased region" description="Basic and acidic residues" evidence="1">
    <location>
        <begin position="344"/>
        <end position="355"/>
    </location>
</feature>
<accession>A0A9P5SE71</accession>
<feature type="region of interest" description="Disordered" evidence="1">
    <location>
        <begin position="853"/>
        <end position="876"/>
    </location>
</feature>
<feature type="region of interest" description="Disordered" evidence="1">
    <location>
        <begin position="1054"/>
        <end position="1107"/>
    </location>
</feature>
<proteinExistence type="predicted"/>
<feature type="compositionally biased region" description="Low complexity" evidence="1">
    <location>
        <begin position="374"/>
        <end position="407"/>
    </location>
</feature>
<feature type="compositionally biased region" description="Acidic residues" evidence="1">
    <location>
        <begin position="533"/>
        <end position="551"/>
    </location>
</feature>
<name>A0A9P5SE71_9FUNG</name>
<feature type="compositionally biased region" description="Pro residues" evidence="1">
    <location>
        <begin position="198"/>
        <end position="207"/>
    </location>
</feature>
<dbReference type="EMBL" id="JAAAUY010000707">
    <property type="protein sequence ID" value="KAF9327042.1"/>
    <property type="molecule type" value="Genomic_DNA"/>
</dbReference>
<dbReference type="CDD" id="cd11655">
    <property type="entry name" value="rap1_myb-like"/>
    <property type="match status" value="1"/>
</dbReference>
<feature type="compositionally biased region" description="Polar residues" evidence="1">
    <location>
        <begin position="593"/>
        <end position="621"/>
    </location>
</feature>
<evidence type="ECO:0000256" key="1">
    <source>
        <dbReference type="SAM" id="MobiDB-lite"/>
    </source>
</evidence>
<dbReference type="Proteomes" id="UP000696485">
    <property type="component" value="Unassembled WGS sequence"/>
</dbReference>
<reference evidence="3" key="1">
    <citation type="journal article" date="2020" name="Fungal Divers.">
        <title>Resolving the Mortierellaceae phylogeny through synthesis of multi-gene phylogenetics and phylogenomics.</title>
        <authorList>
            <person name="Vandepol N."/>
            <person name="Liber J."/>
            <person name="Desiro A."/>
            <person name="Na H."/>
            <person name="Kennedy M."/>
            <person name="Barry K."/>
            <person name="Grigoriev I.V."/>
            <person name="Miller A.N."/>
            <person name="O'Donnell K."/>
            <person name="Stajich J.E."/>
            <person name="Bonito G."/>
        </authorList>
    </citation>
    <scope>NUCLEOTIDE SEQUENCE</scope>
    <source>
        <strain evidence="3">NVP1</strain>
    </source>
</reference>
<dbReference type="InterPro" id="IPR009057">
    <property type="entry name" value="Homeodomain-like_sf"/>
</dbReference>
<evidence type="ECO:0000313" key="3">
    <source>
        <dbReference type="EMBL" id="KAF9327042.1"/>
    </source>
</evidence>
<gene>
    <name evidence="3" type="ORF">BG006_009605</name>
</gene>
<keyword evidence="4" id="KW-1185">Reference proteome</keyword>
<feature type="compositionally biased region" description="Polar residues" evidence="1">
    <location>
        <begin position="748"/>
        <end position="766"/>
    </location>
</feature>
<feature type="region of interest" description="Disordered" evidence="1">
    <location>
        <begin position="166"/>
        <end position="212"/>
    </location>
</feature>
<feature type="region of interest" description="Disordered" evidence="1">
    <location>
        <begin position="914"/>
        <end position="933"/>
    </location>
</feature>
<feature type="compositionally biased region" description="Polar residues" evidence="1">
    <location>
        <begin position="486"/>
        <end position="495"/>
    </location>
</feature>
<feature type="region of interest" description="Disordered" evidence="1">
    <location>
        <begin position="139"/>
        <end position="158"/>
    </location>
</feature>
<feature type="compositionally biased region" description="Basic and acidic residues" evidence="1">
    <location>
        <begin position="496"/>
        <end position="522"/>
    </location>
</feature>
<feature type="region of interest" description="Disordered" evidence="1">
    <location>
        <begin position="311"/>
        <end position="827"/>
    </location>
</feature>
<dbReference type="AlphaFoldDB" id="A0A9P5SE71"/>
<feature type="compositionally biased region" description="Basic and acidic residues" evidence="1">
    <location>
        <begin position="575"/>
        <end position="592"/>
    </location>
</feature>
<sequence length="1107" mass="122011">MHGGNVTEHEKMAYIRLAPPGYRYIEQLYSTDWVRDCIQKGHLIALHEATKYKLKLAYKPDKTAFTVDDDKLLKRYVTEKTAAGAKINGKKIYQELADAHPRHSMESWRTRAVKILKLTEKPSPYAASKALRDQIPTVPSSAQTGMMEALPVPSSSSRLREHVTMAPQSISTPHVPTQFPARSSQRGNSPQVASSSPSPAPHSPGQPSPATALGLAEPMVVLSPDLAPAVATSDPTPTLPSTALTEPDDLVIAQGILRRMASVSPEIQEQGLEDTDLEPPAGQIFPENHRDLEAELFKSSSVERREFERELFPEAKSSSEYHRELEDELFPEDRSLSEVQSSMESREMLENHSLLESDMPLGFDSPPQDDSWLEEPGLPEGQELPLPSSSSGPWLSPSKSSASFSTEHNMNRSSPALSQDSSYSVPEVQLPEKFFTSHLREKKPRIPGRPKNIKYGLQSGASATRQMLTESAAISPGLPRDMAGSSEDTLPQTETASDRSPSDTGSEDKVIDMAQIKKEKLEGLGTGILGTSDDADLQSDDDIGDLSDDDAYVASRIFSRQQRPVPKVPSSIASEARHDNQAGEISMDRETLELSQASIRQESQASIKQELQEAKISSCNKTEQHDDEEEEEEEEEEPLVRRRPTMAEVSSAPTAPPPSLPAASTDVESEPQSPHQVKPSTQNATAQQSQIEPELQSIYPAPLEVENESQPTAQVVRGTEADQETRSTPQPSPRVKPRPAKPDAANPIVQQESATLTTPQQNSSKESGAPQRSPEPHDGQPEGSRFQSASPDPMLTEPEAPLPKRIQEIPPSEATIPRTTARVPKVPESQAIHQVVPEVTIVTRGVVAELPQQKITHPKSSTPQELPEQLKTDPKHRPAEVLETRDVALTVPKRAPLKLSAAEKFYKGRAEMAKLQHHDQDGSGEQDTQVKQEGLTQEQLVEYIRFRYKEDIHKLCVLGLLKSIQAVDVLDACSGDYATAKKLIRKGMTADIQSKFWTGVDDSILQSEDGSRLDELRTKYSLKEIVSRTEYLARSRKEAEHYFGIESSSNTMLTPLKRSAREESRSASVMTDDVGAPSPLKRFSAREAGSLSRTLESKRRKLDEDEE</sequence>
<feature type="compositionally biased region" description="Basic residues" evidence="1">
    <location>
        <begin position="440"/>
        <end position="452"/>
    </location>
</feature>
<protein>
    <recommendedName>
        <fullName evidence="2">TERF2-interacting telomeric protein 1 Myb domain-containing protein</fullName>
    </recommendedName>
</protein>
<comment type="caution">
    <text evidence="3">The sequence shown here is derived from an EMBL/GenBank/DDBJ whole genome shotgun (WGS) entry which is preliminary data.</text>
</comment>
<feature type="compositionally biased region" description="Polar residues" evidence="1">
    <location>
        <begin position="923"/>
        <end position="933"/>
    </location>
</feature>
<feature type="compositionally biased region" description="Polar residues" evidence="1">
    <location>
        <begin position="166"/>
        <end position="188"/>
    </location>
</feature>
<feature type="compositionally biased region" description="Acidic residues" evidence="1">
    <location>
        <begin position="625"/>
        <end position="637"/>
    </location>
</feature>
<feature type="compositionally biased region" description="Polar residues" evidence="1">
    <location>
        <begin position="853"/>
        <end position="864"/>
    </location>
</feature>
<feature type="compositionally biased region" description="Basic and acidic residues" evidence="1">
    <location>
        <begin position="311"/>
        <end position="336"/>
    </location>
</feature>
<dbReference type="SUPFAM" id="SSF46689">
    <property type="entry name" value="Homeodomain-like"/>
    <property type="match status" value="1"/>
</dbReference>
<feature type="compositionally biased region" description="Basic and acidic residues" evidence="1">
    <location>
        <begin position="1095"/>
        <end position="1107"/>
    </location>
</feature>
<evidence type="ECO:0000259" key="2">
    <source>
        <dbReference type="Pfam" id="PF08914"/>
    </source>
</evidence>
<dbReference type="Gene3D" id="1.10.10.60">
    <property type="entry name" value="Homeodomain-like"/>
    <property type="match status" value="1"/>
</dbReference>
<feature type="compositionally biased region" description="Polar residues" evidence="1">
    <location>
        <begin position="411"/>
        <end position="424"/>
    </location>
</feature>
<feature type="domain" description="TERF2-interacting telomeric protein 1 Myb" evidence="2">
    <location>
        <begin position="65"/>
        <end position="122"/>
    </location>
</feature>